<dbReference type="EMBL" id="GL764150">
    <property type="protein sequence ID" value="EFZ18221.1"/>
    <property type="molecule type" value="Genomic_DNA"/>
</dbReference>
<feature type="non-terminal residue" evidence="1">
    <location>
        <position position="1"/>
    </location>
</feature>
<dbReference type="HOGENOM" id="CLU_2419413_0_0_1"/>
<organism>
    <name type="scientific">Solenopsis invicta</name>
    <name type="common">Red imported fire ant</name>
    <name type="synonym">Solenopsis wagneri</name>
    <dbReference type="NCBI Taxonomy" id="13686"/>
    <lineage>
        <taxon>Eukaryota</taxon>
        <taxon>Metazoa</taxon>
        <taxon>Ecdysozoa</taxon>
        <taxon>Arthropoda</taxon>
        <taxon>Hexapoda</taxon>
        <taxon>Insecta</taxon>
        <taxon>Pterygota</taxon>
        <taxon>Neoptera</taxon>
        <taxon>Endopterygota</taxon>
        <taxon>Hymenoptera</taxon>
        <taxon>Apocrita</taxon>
        <taxon>Aculeata</taxon>
        <taxon>Formicoidea</taxon>
        <taxon>Formicidae</taxon>
        <taxon>Myrmicinae</taxon>
        <taxon>Solenopsis</taxon>
    </lineage>
</organism>
<evidence type="ECO:0000313" key="1">
    <source>
        <dbReference type="EMBL" id="EFZ18221.1"/>
    </source>
</evidence>
<reference evidence="1" key="1">
    <citation type="journal article" date="2011" name="Proc. Natl. Acad. Sci. U.S.A.">
        <title>The genome of the fire ant Solenopsis invicta.</title>
        <authorList>
            <person name="Wurm Y."/>
            <person name="Wang J."/>
            <person name="Riba-Grognuz O."/>
            <person name="Corona M."/>
            <person name="Nygaard S."/>
            <person name="Hunt B.G."/>
            <person name="Ingram K.K."/>
            <person name="Falquet L."/>
            <person name="Nipitwattanaphon M."/>
            <person name="Gotzek D."/>
            <person name="Dijkstra M.B."/>
            <person name="Oettler J."/>
            <person name="Comtesse F."/>
            <person name="Shih C.J."/>
            <person name="Wu W.J."/>
            <person name="Yang C.C."/>
            <person name="Thomas J."/>
            <person name="Beaudoing E."/>
            <person name="Pradervand S."/>
            <person name="Flegel V."/>
            <person name="Cook E.D."/>
            <person name="Fabbretti R."/>
            <person name="Stockinger H."/>
            <person name="Long L."/>
            <person name="Farmerie W.G."/>
            <person name="Oakey J."/>
            <person name="Boomsma J.J."/>
            <person name="Pamilo P."/>
            <person name="Yi S.V."/>
            <person name="Heinze J."/>
            <person name="Goodisman M.A."/>
            <person name="Farinelli L."/>
            <person name="Harshman K."/>
            <person name="Hulo N."/>
            <person name="Cerutti L."/>
            <person name="Xenarios I."/>
            <person name="Shoemaker D."/>
            <person name="Keller L."/>
        </authorList>
    </citation>
    <scope>NUCLEOTIDE SEQUENCE [LARGE SCALE GENOMIC DNA]</scope>
</reference>
<proteinExistence type="predicted"/>
<dbReference type="AlphaFoldDB" id="E9IMH9"/>
<accession>E9IMH9</accession>
<name>E9IMH9_SOLIN</name>
<feature type="non-terminal residue" evidence="1">
    <location>
        <position position="92"/>
    </location>
</feature>
<gene>
    <name evidence="1" type="ORF">SINV_00144</name>
</gene>
<sequence>ILDDFVKKQLHRLINNTWENSIHEDILEKLGSTCGPRVIAKNVNFISILNNYLAKDIAGFIYEIYLQNRLIRQSLVPFKRTICTNKERPMHH</sequence>
<protein>
    <submittedName>
        <fullName evidence="1">Uncharacterized protein</fullName>
    </submittedName>
</protein>